<dbReference type="GO" id="GO:0003964">
    <property type="term" value="F:RNA-directed DNA polymerase activity"/>
    <property type="evidence" value="ECO:0007669"/>
    <property type="project" value="UniProtKB-KW"/>
</dbReference>
<reference evidence="1" key="1">
    <citation type="journal article" date="2019" name="Sci. Rep.">
        <title>Draft genome of Tanacetum cinerariifolium, the natural source of mosquito coil.</title>
        <authorList>
            <person name="Yamashiro T."/>
            <person name="Shiraishi A."/>
            <person name="Satake H."/>
            <person name="Nakayama K."/>
        </authorList>
    </citation>
    <scope>NUCLEOTIDE SEQUENCE</scope>
</reference>
<evidence type="ECO:0000313" key="1">
    <source>
        <dbReference type="EMBL" id="GFC80236.1"/>
    </source>
</evidence>
<gene>
    <name evidence="1" type="ORF">Tci_852206</name>
</gene>
<organism evidence="1">
    <name type="scientific">Tanacetum cinerariifolium</name>
    <name type="common">Dalmatian daisy</name>
    <name type="synonym">Chrysanthemum cinerariifolium</name>
    <dbReference type="NCBI Taxonomy" id="118510"/>
    <lineage>
        <taxon>Eukaryota</taxon>
        <taxon>Viridiplantae</taxon>
        <taxon>Streptophyta</taxon>
        <taxon>Embryophyta</taxon>
        <taxon>Tracheophyta</taxon>
        <taxon>Spermatophyta</taxon>
        <taxon>Magnoliopsida</taxon>
        <taxon>eudicotyledons</taxon>
        <taxon>Gunneridae</taxon>
        <taxon>Pentapetalae</taxon>
        <taxon>asterids</taxon>
        <taxon>campanulids</taxon>
        <taxon>Asterales</taxon>
        <taxon>Asteraceae</taxon>
        <taxon>Asteroideae</taxon>
        <taxon>Anthemideae</taxon>
        <taxon>Anthemidinae</taxon>
        <taxon>Tanacetum</taxon>
    </lineage>
</organism>
<keyword evidence="1" id="KW-0548">Nucleotidyltransferase</keyword>
<comment type="caution">
    <text evidence="1">The sequence shown here is derived from an EMBL/GenBank/DDBJ whole genome shotgun (WGS) entry which is preliminary data.</text>
</comment>
<sequence length="130" mass="14151">MLTEALILMIRQGESYTKDNTSKDFISEGREITFPSVTRSSNSPAPVIITTKIFGREVGWVHMNSGSSSEVIYEHCSMKLKPSIRVSKIDSKVPVIGFSGEKSWSSGEIPLEIMIGDPLSQGGKPSTLSS</sequence>
<keyword evidence="1" id="KW-0695">RNA-directed DNA polymerase</keyword>
<accession>A0A699R3V4</accession>
<dbReference type="AlphaFoldDB" id="A0A699R3V4"/>
<proteinExistence type="predicted"/>
<protein>
    <submittedName>
        <fullName evidence="1">Reverse transcriptase domain-containing protein</fullName>
    </submittedName>
</protein>
<name>A0A699R3V4_TANCI</name>
<dbReference type="EMBL" id="BKCJ011074183">
    <property type="protein sequence ID" value="GFC80236.1"/>
    <property type="molecule type" value="Genomic_DNA"/>
</dbReference>
<keyword evidence="1" id="KW-0808">Transferase</keyword>